<dbReference type="GO" id="GO:0015562">
    <property type="term" value="F:efflux transmembrane transporter activity"/>
    <property type="evidence" value="ECO:0007669"/>
    <property type="project" value="TreeGrafter"/>
</dbReference>
<dbReference type="Gene3D" id="2.40.420.20">
    <property type="match status" value="1"/>
</dbReference>
<dbReference type="OrthoDB" id="9806939at2"/>
<comment type="similarity">
    <text evidence="1">Belongs to the membrane fusion protein (MFP) (TC 8.A.1) family.</text>
</comment>
<dbReference type="Gene3D" id="1.10.287.470">
    <property type="entry name" value="Helix hairpin bin"/>
    <property type="match status" value="1"/>
</dbReference>
<dbReference type="Gene3D" id="2.40.30.170">
    <property type="match status" value="1"/>
</dbReference>
<dbReference type="InterPro" id="IPR006143">
    <property type="entry name" value="RND_pump_MFP"/>
</dbReference>
<sequence>MTRFPLFLLTLFLAVLTSCEHHEEKEHDEDPALDDDIRYEVIQVGASRPTRELNLPGELESYYETDLLPRVSSYVKALHVDIGDKVVKGQVLAELEAPELTANLTEAFSKVKAAEAVYETSKATYQRVLRASRTLGAISPVDLDGGRTKAISDSLGVVAAQAHYASVQQLVSYLQITAPFTGVITDRRLSPGAFVGPGGQNTIPILKIKQLDRLRLRVAVPEAYLGDIHPGSPVQFSVRSFPDRTFTGHINRISNAVRPETRSELIEIDIANQKEVLKPGMYASARLPVSQTQEGSLYVPKSALVNTMDRSYVIRMENGKARRVTVQKGDDVIGEVQVFGELKAGDLILKTASEEIPDGAALNVQPAGK</sequence>
<name>A0A1G9UZT8_9BACT</name>
<dbReference type="Proteomes" id="UP000198901">
    <property type="component" value="Unassembled WGS sequence"/>
</dbReference>
<dbReference type="Pfam" id="PF25954">
    <property type="entry name" value="Beta-barrel_RND_2"/>
    <property type="match status" value="1"/>
</dbReference>
<evidence type="ECO:0000313" key="6">
    <source>
        <dbReference type="Proteomes" id="UP000198901"/>
    </source>
</evidence>
<evidence type="ECO:0000259" key="3">
    <source>
        <dbReference type="Pfam" id="PF25973"/>
    </source>
</evidence>
<dbReference type="SUPFAM" id="SSF111369">
    <property type="entry name" value="HlyD-like secretion proteins"/>
    <property type="match status" value="1"/>
</dbReference>
<dbReference type="PROSITE" id="PS51257">
    <property type="entry name" value="PROKAR_LIPOPROTEIN"/>
    <property type="match status" value="1"/>
</dbReference>
<dbReference type="Pfam" id="PF25989">
    <property type="entry name" value="YknX_C"/>
    <property type="match status" value="1"/>
</dbReference>
<reference evidence="5 6" key="1">
    <citation type="submission" date="2016-10" db="EMBL/GenBank/DDBJ databases">
        <authorList>
            <person name="de Groot N.N."/>
        </authorList>
    </citation>
    <scope>NUCLEOTIDE SEQUENCE [LARGE SCALE GENOMIC DNA]</scope>
    <source>
        <strain evidence="5 6">DSM 21668</strain>
    </source>
</reference>
<evidence type="ECO:0000259" key="4">
    <source>
        <dbReference type="Pfam" id="PF25989"/>
    </source>
</evidence>
<accession>A0A1G9UZT8</accession>
<feature type="domain" description="CusB-like beta-barrel" evidence="2">
    <location>
        <begin position="216"/>
        <end position="287"/>
    </location>
</feature>
<keyword evidence="6" id="KW-1185">Reference proteome</keyword>
<evidence type="ECO:0000256" key="1">
    <source>
        <dbReference type="ARBA" id="ARBA00009477"/>
    </source>
</evidence>
<protein>
    <submittedName>
        <fullName evidence="5">RND family efflux transporter, MFP subunit</fullName>
    </submittedName>
</protein>
<feature type="domain" description="YknX-like C-terminal permuted SH3-like" evidence="4">
    <location>
        <begin position="297"/>
        <end position="363"/>
    </location>
</feature>
<dbReference type="InterPro" id="IPR058637">
    <property type="entry name" value="YknX-like_C"/>
</dbReference>
<dbReference type="PANTHER" id="PTHR30469">
    <property type="entry name" value="MULTIDRUG RESISTANCE PROTEIN MDTA"/>
    <property type="match status" value="1"/>
</dbReference>
<dbReference type="RefSeq" id="WP_093206949.1">
    <property type="nucleotide sequence ID" value="NZ_FNGS01000008.1"/>
</dbReference>
<evidence type="ECO:0000313" key="5">
    <source>
        <dbReference type="EMBL" id="SDM65307.1"/>
    </source>
</evidence>
<dbReference type="FunFam" id="2.40.30.170:FF:000010">
    <property type="entry name" value="Efflux RND transporter periplasmic adaptor subunit"/>
    <property type="match status" value="1"/>
</dbReference>
<evidence type="ECO:0000259" key="2">
    <source>
        <dbReference type="Pfam" id="PF25954"/>
    </source>
</evidence>
<dbReference type="NCBIfam" id="TIGR01730">
    <property type="entry name" value="RND_mfp"/>
    <property type="match status" value="1"/>
</dbReference>
<dbReference type="AlphaFoldDB" id="A0A1G9UZT8"/>
<organism evidence="5 6">
    <name type="scientific">Siphonobacter aquaeclarae</name>
    <dbReference type="NCBI Taxonomy" id="563176"/>
    <lineage>
        <taxon>Bacteria</taxon>
        <taxon>Pseudomonadati</taxon>
        <taxon>Bacteroidota</taxon>
        <taxon>Cytophagia</taxon>
        <taxon>Cytophagales</taxon>
        <taxon>Cytophagaceae</taxon>
        <taxon>Siphonobacter</taxon>
    </lineage>
</organism>
<dbReference type="EMBL" id="FNGS01000008">
    <property type="protein sequence ID" value="SDM65307.1"/>
    <property type="molecule type" value="Genomic_DNA"/>
</dbReference>
<dbReference type="STRING" id="563176.SAMN04488090_3902"/>
<feature type="domain" description="CzcB-like barrel-sandwich hybrid" evidence="3">
    <location>
        <begin position="67"/>
        <end position="195"/>
    </location>
</feature>
<dbReference type="GO" id="GO:1990281">
    <property type="term" value="C:efflux pump complex"/>
    <property type="evidence" value="ECO:0007669"/>
    <property type="project" value="TreeGrafter"/>
</dbReference>
<dbReference type="InterPro" id="IPR058647">
    <property type="entry name" value="BSH_CzcB-like"/>
</dbReference>
<dbReference type="InterPro" id="IPR058792">
    <property type="entry name" value="Beta-barrel_RND_2"/>
</dbReference>
<gene>
    <name evidence="5" type="ORF">SAMN04488090_3902</name>
</gene>
<proteinExistence type="inferred from homology"/>
<dbReference type="Pfam" id="PF25973">
    <property type="entry name" value="BSH_CzcB"/>
    <property type="match status" value="1"/>
</dbReference>
<dbReference type="Gene3D" id="2.40.50.100">
    <property type="match status" value="1"/>
</dbReference>